<evidence type="ECO:0000256" key="2">
    <source>
        <dbReference type="ARBA" id="ARBA00023128"/>
    </source>
</evidence>
<dbReference type="EMBL" id="KB105166">
    <property type="protein sequence ID" value="ELK32740.1"/>
    <property type="molecule type" value="Genomic_DNA"/>
</dbReference>
<feature type="non-terminal residue" evidence="3">
    <location>
        <position position="1"/>
    </location>
</feature>
<dbReference type="SUPFAM" id="SSF51230">
    <property type="entry name" value="Single hybrid motif"/>
    <property type="match status" value="1"/>
</dbReference>
<dbReference type="Pfam" id="PF01597">
    <property type="entry name" value="GCV_H"/>
    <property type="match status" value="1"/>
</dbReference>
<organism evidence="3 4">
    <name type="scientific">Myotis davidii</name>
    <name type="common">David's myotis</name>
    <dbReference type="NCBI Taxonomy" id="225400"/>
    <lineage>
        <taxon>Eukaryota</taxon>
        <taxon>Metazoa</taxon>
        <taxon>Chordata</taxon>
        <taxon>Craniata</taxon>
        <taxon>Vertebrata</taxon>
        <taxon>Euteleostomi</taxon>
        <taxon>Mammalia</taxon>
        <taxon>Eutheria</taxon>
        <taxon>Laurasiatheria</taxon>
        <taxon>Chiroptera</taxon>
        <taxon>Yangochiroptera</taxon>
        <taxon>Vespertilionidae</taxon>
        <taxon>Myotis</taxon>
    </lineage>
</organism>
<comment type="subcellular location">
    <subcellularLocation>
        <location evidence="1">Mitochondrion</location>
    </subcellularLocation>
</comment>
<dbReference type="GO" id="GO:0005739">
    <property type="term" value="C:mitochondrion"/>
    <property type="evidence" value="ECO:0007669"/>
    <property type="project" value="UniProtKB-SubCell"/>
</dbReference>
<dbReference type="Gene3D" id="2.40.50.100">
    <property type="match status" value="1"/>
</dbReference>
<dbReference type="Proteomes" id="UP000010556">
    <property type="component" value="Unassembled WGS sequence"/>
</dbReference>
<dbReference type="InterPro" id="IPR033753">
    <property type="entry name" value="GCV_H/Fam206"/>
</dbReference>
<dbReference type="InterPro" id="IPR011053">
    <property type="entry name" value="Single_hybrid_motif"/>
</dbReference>
<keyword evidence="2" id="KW-0496">Mitochondrion</keyword>
<dbReference type="PANTHER" id="PTHR11715:SF42">
    <property type="entry name" value="GLYCINE CLEAVAGE SYSTEM H PROTEIN, MITOCHONDRIAL"/>
    <property type="match status" value="1"/>
</dbReference>
<dbReference type="InterPro" id="IPR002930">
    <property type="entry name" value="GCV_H"/>
</dbReference>
<accession>L5M3A1</accession>
<dbReference type="AlphaFoldDB" id="L5M3A1"/>
<gene>
    <name evidence="3" type="ORF">MDA_GLEAN10026253</name>
</gene>
<evidence type="ECO:0000256" key="1">
    <source>
        <dbReference type="ARBA" id="ARBA00004173"/>
    </source>
</evidence>
<name>L5M3A1_MYODS</name>
<dbReference type="GO" id="GO:0009249">
    <property type="term" value="P:protein lipoylation"/>
    <property type="evidence" value="ECO:0007669"/>
    <property type="project" value="TreeGrafter"/>
</dbReference>
<dbReference type="PANTHER" id="PTHR11715">
    <property type="entry name" value="GLYCINE CLEAVAGE SYSTEM H PROTEIN"/>
    <property type="match status" value="1"/>
</dbReference>
<protein>
    <submittedName>
        <fullName evidence="3">Glycine cleavage system H protein, mitochondrial</fullName>
    </submittedName>
</protein>
<reference evidence="4" key="1">
    <citation type="journal article" date="2013" name="Science">
        <title>Comparative analysis of bat genomes provides insight into the evolution of flight and immunity.</title>
        <authorList>
            <person name="Zhang G."/>
            <person name="Cowled C."/>
            <person name="Shi Z."/>
            <person name="Huang Z."/>
            <person name="Bishop-Lilly K.A."/>
            <person name="Fang X."/>
            <person name="Wynne J.W."/>
            <person name="Xiong Z."/>
            <person name="Baker M.L."/>
            <person name="Zhao W."/>
            <person name="Tachedjian M."/>
            <person name="Zhu Y."/>
            <person name="Zhou P."/>
            <person name="Jiang X."/>
            <person name="Ng J."/>
            <person name="Yang L."/>
            <person name="Wu L."/>
            <person name="Xiao J."/>
            <person name="Feng Y."/>
            <person name="Chen Y."/>
            <person name="Sun X."/>
            <person name="Zhang Y."/>
            <person name="Marsh G.A."/>
            <person name="Crameri G."/>
            <person name="Broder C.C."/>
            <person name="Frey K.G."/>
            <person name="Wang L.F."/>
            <person name="Wang J."/>
        </authorList>
    </citation>
    <scope>NUCLEOTIDE SEQUENCE [LARGE SCALE GENOMIC DNA]</scope>
</reference>
<dbReference type="GO" id="GO:0005960">
    <property type="term" value="C:glycine cleavage complex"/>
    <property type="evidence" value="ECO:0007669"/>
    <property type="project" value="InterPro"/>
</dbReference>
<keyword evidence="4" id="KW-1185">Reference proteome</keyword>
<proteinExistence type="predicted"/>
<evidence type="ECO:0000313" key="4">
    <source>
        <dbReference type="Proteomes" id="UP000010556"/>
    </source>
</evidence>
<evidence type="ECO:0000313" key="3">
    <source>
        <dbReference type="EMBL" id="ELK32740.1"/>
    </source>
</evidence>
<sequence length="131" mass="14140">PQGWRAGAVQKLCTCPNLFLVHEFIEKHGWITTESGIEQWESTICTGSFGDVAFVGCLKLRQNSISAFGALESMKAAGELHSPGSEEVSGISDALAENPGLVNKSCYEDGWLIKMTLSNLSEPDESMSEEA</sequence>
<dbReference type="GO" id="GO:0019464">
    <property type="term" value="P:glycine decarboxylation via glycine cleavage system"/>
    <property type="evidence" value="ECO:0007669"/>
    <property type="project" value="InterPro"/>
</dbReference>